<dbReference type="Pfam" id="PF00139">
    <property type="entry name" value="Lectin_legB"/>
    <property type="match status" value="1"/>
</dbReference>
<dbReference type="Proteomes" id="UP001154282">
    <property type="component" value="Unassembled WGS sequence"/>
</dbReference>
<keyword evidence="5" id="KW-1185">Reference proteome</keyword>
<dbReference type="GO" id="GO:0030246">
    <property type="term" value="F:carbohydrate binding"/>
    <property type="evidence" value="ECO:0007669"/>
    <property type="project" value="UniProtKB-KW"/>
</dbReference>
<accession>A0AAV0KJ59</accession>
<dbReference type="InterPro" id="IPR050258">
    <property type="entry name" value="Leguminous_Lectin"/>
</dbReference>
<evidence type="ECO:0000313" key="4">
    <source>
        <dbReference type="EMBL" id="CAI0421534.1"/>
    </source>
</evidence>
<feature type="domain" description="Legume lectin" evidence="3">
    <location>
        <begin position="10"/>
        <end position="148"/>
    </location>
</feature>
<comment type="caution">
    <text evidence="4">The sequence shown here is derived from an EMBL/GenBank/DDBJ whole genome shotgun (WGS) entry which is preliminary data.</text>
</comment>
<evidence type="ECO:0000256" key="1">
    <source>
        <dbReference type="ARBA" id="ARBA00007606"/>
    </source>
</evidence>
<dbReference type="InterPro" id="IPR001220">
    <property type="entry name" value="Legume_lectin_dom"/>
</dbReference>
<dbReference type="EMBL" id="CAMGYJ010000005">
    <property type="protein sequence ID" value="CAI0421534.1"/>
    <property type="molecule type" value="Genomic_DNA"/>
</dbReference>
<dbReference type="PANTHER" id="PTHR32401:SF38">
    <property type="entry name" value="LECTIN-LIKE PROTEIN"/>
    <property type="match status" value="1"/>
</dbReference>
<proteinExistence type="inferred from homology"/>
<sequence length="220" mass="24616">MNHRRPLHTLPFLFNSFTPTNSSSSLFLYGSAAVESRVLTLTNSTTFTIGRALYPQRIRTKTPNSSYVNPFSTSFIFAMAPYRNTLPGHGLVFLFVPFAGIEGASSSQNLGFLNRTIDNDPSTRIFGVEFDVFANQEFSDINDNHVECELEEGCGRDSASAVRPQIRPLVQLGGTWRLEVSPAMTVSLICENKISWKIYSLVPKIFIIKLQYIKFSNLTS</sequence>
<protein>
    <recommendedName>
        <fullName evidence="3">Legume lectin domain-containing protein</fullName>
    </recommendedName>
</protein>
<organism evidence="4 5">
    <name type="scientific">Linum tenue</name>
    <dbReference type="NCBI Taxonomy" id="586396"/>
    <lineage>
        <taxon>Eukaryota</taxon>
        <taxon>Viridiplantae</taxon>
        <taxon>Streptophyta</taxon>
        <taxon>Embryophyta</taxon>
        <taxon>Tracheophyta</taxon>
        <taxon>Spermatophyta</taxon>
        <taxon>Magnoliopsida</taxon>
        <taxon>eudicotyledons</taxon>
        <taxon>Gunneridae</taxon>
        <taxon>Pentapetalae</taxon>
        <taxon>rosids</taxon>
        <taxon>fabids</taxon>
        <taxon>Malpighiales</taxon>
        <taxon>Linaceae</taxon>
        <taxon>Linum</taxon>
    </lineage>
</organism>
<evidence type="ECO:0000313" key="5">
    <source>
        <dbReference type="Proteomes" id="UP001154282"/>
    </source>
</evidence>
<dbReference type="SUPFAM" id="SSF49899">
    <property type="entry name" value="Concanavalin A-like lectins/glucanases"/>
    <property type="match status" value="1"/>
</dbReference>
<name>A0AAV0KJ59_9ROSI</name>
<dbReference type="InterPro" id="IPR013320">
    <property type="entry name" value="ConA-like_dom_sf"/>
</dbReference>
<gene>
    <name evidence="4" type="ORF">LITE_LOCUS18784</name>
</gene>
<evidence type="ECO:0000256" key="2">
    <source>
        <dbReference type="ARBA" id="ARBA00022734"/>
    </source>
</evidence>
<keyword evidence="2" id="KW-0430">Lectin</keyword>
<evidence type="ECO:0000259" key="3">
    <source>
        <dbReference type="Pfam" id="PF00139"/>
    </source>
</evidence>
<comment type="similarity">
    <text evidence="1">Belongs to the leguminous lectin family.</text>
</comment>
<dbReference type="PANTHER" id="PTHR32401">
    <property type="entry name" value="CONCANAVALIN A-LIKE LECTIN FAMILY PROTEIN"/>
    <property type="match status" value="1"/>
</dbReference>
<dbReference type="Gene3D" id="2.60.120.200">
    <property type="match status" value="1"/>
</dbReference>
<dbReference type="AlphaFoldDB" id="A0AAV0KJ59"/>
<reference evidence="4" key="1">
    <citation type="submission" date="2022-08" db="EMBL/GenBank/DDBJ databases">
        <authorList>
            <person name="Gutierrez-Valencia J."/>
        </authorList>
    </citation>
    <scope>NUCLEOTIDE SEQUENCE</scope>
</reference>